<reference evidence="1 2" key="1">
    <citation type="submission" date="2018-10" db="EMBL/GenBank/DDBJ databases">
        <title>Phylogenomics of Brevibacillus.</title>
        <authorList>
            <person name="Dunlap C."/>
        </authorList>
    </citation>
    <scope>NUCLEOTIDE SEQUENCE [LARGE SCALE GENOMIC DNA]</scope>
    <source>
        <strain evidence="1 2">JCM 15716</strain>
    </source>
</reference>
<evidence type="ECO:0000313" key="2">
    <source>
        <dbReference type="Proteomes" id="UP000271031"/>
    </source>
</evidence>
<comment type="caution">
    <text evidence="1">The sequence shown here is derived from an EMBL/GenBank/DDBJ whole genome shotgun (WGS) entry which is preliminary data.</text>
</comment>
<dbReference type="EMBL" id="RHHQ01000008">
    <property type="protein sequence ID" value="RNB89865.1"/>
    <property type="molecule type" value="Genomic_DNA"/>
</dbReference>
<accession>A0A3M8DQZ5</accession>
<dbReference type="Proteomes" id="UP000271031">
    <property type="component" value="Unassembled WGS sequence"/>
</dbReference>
<evidence type="ECO:0000313" key="1">
    <source>
        <dbReference type="EMBL" id="RNB89865.1"/>
    </source>
</evidence>
<dbReference type="OrthoDB" id="2463879at2"/>
<dbReference type="RefSeq" id="WP_122918119.1">
    <property type="nucleotide sequence ID" value="NZ_RHHQ01000008.1"/>
</dbReference>
<gene>
    <name evidence="1" type="ORF">EDM56_11955</name>
</gene>
<keyword evidence="2" id="KW-1185">Reference proteome</keyword>
<organism evidence="1 2">
    <name type="scientific">Brevibacillus fluminis</name>
    <dbReference type="NCBI Taxonomy" id="511487"/>
    <lineage>
        <taxon>Bacteria</taxon>
        <taxon>Bacillati</taxon>
        <taxon>Bacillota</taxon>
        <taxon>Bacilli</taxon>
        <taxon>Bacillales</taxon>
        <taxon>Paenibacillaceae</taxon>
        <taxon>Brevibacillus</taxon>
    </lineage>
</organism>
<proteinExistence type="predicted"/>
<sequence length="379" mass="42973">MTIQNEAKASYIGIGRKQIVEQTFWQIPWWRHIDPLAQTFLLTDERYITSIDLFFATRDDEEDLTVQIRQVSNGYPSMNVMTSRVLKGWEVKTSNNGTVPTRVTFPDPVLLQANVEYAIVILTTSANYRAYVARMGNKDLTTQKIVSRQPYDIGLLFSSSNGSAWTAHQDMDLKFKLYGAKFAGKSELYFNKISVNKMTHLILAASQVVPQRSDIRWEYSLDSITWYPLAGQDVTQLVQVATDVYIRALMRSEEVGGVKGSSPVLQKQVNAVAMKYKNDGMYVSRLITSEENFSDIAIYLDMSSPSGTTQFVEYTVDNGKNWRSSGSASPQGKIDEEFMRVKFQIRLDTPAKSFRVRIKLSSSEPMLTPRARNLMVHTS</sequence>
<protein>
    <submittedName>
        <fullName evidence="1">Uncharacterized protein</fullName>
    </submittedName>
</protein>
<dbReference type="AlphaFoldDB" id="A0A3M8DQZ5"/>
<name>A0A3M8DQZ5_9BACL</name>